<dbReference type="InterPro" id="IPR029058">
    <property type="entry name" value="AB_hydrolase_fold"/>
</dbReference>
<evidence type="ECO:0000313" key="1">
    <source>
        <dbReference type="EMBL" id="CAI6333945.1"/>
    </source>
</evidence>
<sequence>MTSFNSPCPRASWDSKEYEGSVAFIRTLNDAAIPVSIQQMMLDGSGVKWIVKDIESSHSPQISQPEKLISIIVEIAQEFQSL</sequence>
<keyword evidence="2" id="KW-1185">Reference proteome</keyword>
<dbReference type="AlphaFoldDB" id="A0A9W4UDK1"/>
<dbReference type="PANTHER" id="PTHR37017">
    <property type="entry name" value="AB HYDROLASE-1 DOMAIN-CONTAINING PROTEIN-RELATED"/>
    <property type="match status" value="1"/>
</dbReference>
<accession>A0A9W4UDK1</accession>
<dbReference type="OrthoDB" id="1263307at2759"/>
<comment type="caution">
    <text evidence="1">The sequence shown here is derived from an EMBL/GenBank/DDBJ whole genome shotgun (WGS) entry which is preliminary data.</text>
</comment>
<dbReference type="InterPro" id="IPR052897">
    <property type="entry name" value="Sec-Metab_Biosynth_Hydrolase"/>
</dbReference>
<reference evidence="1" key="1">
    <citation type="submission" date="2023-01" db="EMBL/GenBank/DDBJ databases">
        <authorList>
            <person name="Van Ghelder C."/>
            <person name="Rancurel C."/>
        </authorList>
    </citation>
    <scope>NUCLEOTIDE SEQUENCE</scope>
    <source>
        <strain evidence="1">CNCM I-4278</strain>
    </source>
</reference>
<dbReference type="Proteomes" id="UP001152607">
    <property type="component" value="Unassembled WGS sequence"/>
</dbReference>
<gene>
    <name evidence="1" type="ORF">PDIGIT_LOCUS6997</name>
</gene>
<organism evidence="1 2">
    <name type="scientific">Periconia digitata</name>
    <dbReference type="NCBI Taxonomy" id="1303443"/>
    <lineage>
        <taxon>Eukaryota</taxon>
        <taxon>Fungi</taxon>
        <taxon>Dikarya</taxon>
        <taxon>Ascomycota</taxon>
        <taxon>Pezizomycotina</taxon>
        <taxon>Dothideomycetes</taxon>
        <taxon>Pleosporomycetidae</taxon>
        <taxon>Pleosporales</taxon>
        <taxon>Massarineae</taxon>
        <taxon>Periconiaceae</taxon>
        <taxon>Periconia</taxon>
    </lineage>
</organism>
<dbReference type="PANTHER" id="PTHR37017:SF8">
    <property type="entry name" value="AB HYDROLASE-1 DOMAIN-CONTAINING PROTEIN"/>
    <property type="match status" value="1"/>
</dbReference>
<dbReference type="Gene3D" id="3.40.50.1820">
    <property type="entry name" value="alpha/beta hydrolase"/>
    <property type="match status" value="1"/>
</dbReference>
<dbReference type="EMBL" id="CAOQHR010000004">
    <property type="protein sequence ID" value="CAI6333945.1"/>
    <property type="molecule type" value="Genomic_DNA"/>
</dbReference>
<proteinExistence type="predicted"/>
<name>A0A9W4UDK1_9PLEO</name>
<protein>
    <submittedName>
        <fullName evidence="1">Uncharacterized protein</fullName>
    </submittedName>
</protein>
<evidence type="ECO:0000313" key="2">
    <source>
        <dbReference type="Proteomes" id="UP001152607"/>
    </source>
</evidence>